<dbReference type="Proteomes" id="UP001057402">
    <property type="component" value="Chromosome 3"/>
</dbReference>
<protein>
    <submittedName>
        <fullName evidence="1">Uncharacterized protein</fullName>
    </submittedName>
</protein>
<evidence type="ECO:0000313" key="2">
    <source>
        <dbReference type="Proteomes" id="UP001057402"/>
    </source>
</evidence>
<organism evidence="1 2">
    <name type="scientific">Melastoma candidum</name>
    <dbReference type="NCBI Taxonomy" id="119954"/>
    <lineage>
        <taxon>Eukaryota</taxon>
        <taxon>Viridiplantae</taxon>
        <taxon>Streptophyta</taxon>
        <taxon>Embryophyta</taxon>
        <taxon>Tracheophyta</taxon>
        <taxon>Spermatophyta</taxon>
        <taxon>Magnoliopsida</taxon>
        <taxon>eudicotyledons</taxon>
        <taxon>Gunneridae</taxon>
        <taxon>Pentapetalae</taxon>
        <taxon>rosids</taxon>
        <taxon>malvids</taxon>
        <taxon>Myrtales</taxon>
        <taxon>Melastomataceae</taxon>
        <taxon>Melastomatoideae</taxon>
        <taxon>Melastomateae</taxon>
        <taxon>Melastoma</taxon>
    </lineage>
</organism>
<gene>
    <name evidence="1" type="ORF">MLD38_007235</name>
</gene>
<dbReference type="EMBL" id="CM042882">
    <property type="protein sequence ID" value="KAI4381127.1"/>
    <property type="molecule type" value="Genomic_DNA"/>
</dbReference>
<proteinExistence type="predicted"/>
<accession>A0ACB9RZ03</accession>
<sequence>MGGEGEGNPRPQKSYFDVLGLCCSSEIPLVENILKQIEGVKDVSVIVASRTVIVVHDAHLVSPTQIVNALNQARLEASVKSYGDAHHPKKWPSPYTLASGLLLALSFFKYLYHPFRWLALGAVAAGILPVVLKGLAALRNYRIDINILVLVAVIGTIAMEDYLEAGTIVFLFSSAEWLESRASHKATAAMSTLMSVAPQKAIIAETGEEVGVDEIKLNTILVVKAGEVIPLDGIVVDGKCEADEKTLTGESFPVAKHAGSTVLAGTININGYIGIKTTAVAEDCVVAKMAKLVEEAQNKRSRTQRFIDKCARIYTPAILVLSIGIAVIPAALRARHPHHWFNLALVVLVSACPCALVLSTPVATFCALTNAAKSGLLIKGGDYLETLAKIKNVAFDKTGTITRGEFSVEEFRSLDENVSTETLLYWVSSIESKSSHPMAATLVGYAKSFSVETKPEQVEDFQNFPGEGIHGRIDGRDIFIGNRRIASRAGCETGSKDSTSNGRTVGYIFSGSTEVGIFSLSDACRTGAEEAIQKLKSLGLRTVMLTGDSQAAAMHAQNQLHHALNEVCAELLPEDKARLIAELKKIGPTAMVGDGVNDAPALVTADIGISMGVSGSALATETSHVILMTNDVRKIPKAISLARKALAKVVQNVILSIVTKVAILALAIAGHPYVWAAVLTDVGTCLLVILNSMLLLREGDRSSRKCCKSSTAPSQAGTCSCHNEDVPEDRHKCCSVDKGLNTCAKGHCWTKPNPTNQKPSLGLHFHHGHERKQHDCHSEDKSASCCTSRASSCQNTSSGEEKREVLTVHHHSCTQPQKSSDVHNHDYPNPGNPHPFSPEHPNEDAHCEHSTHEVRPHESPCIKEDHPSHCGEGHVSKGEAKGTVCRGHHGRIQRSEEARGQDRGNKWAIDIESGDDRVKYTSSSSSSTKREVGGCCRSYVKECCRSHGHGHGHIQHLGSACSLSEIAITTE</sequence>
<name>A0ACB9RZ03_9MYRT</name>
<keyword evidence="2" id="KW-1185">Reference proteome</keyword>
<comment type="caution">
    <text evidence="1">The sequence shown here is derived from an EMBL/GenBank/DDBJ whole genome shotgun (WGS) entry which is preliminary data.</text>
</comment>
<evidence type="ECO:0000313" key="1">
    <source>
        <dbReference type="EMBL" id="KAI4381127.1"/>
    </source>
</evidence>
<reference evidence="2" key="1">
    <citation type="journal article" date="2023" name="Front. Plant Sci.">
        <title>Chromosomal-level genome assembly of Melastoma candidum provides insights into trichome evolution.</title>
        <authorList>
            <person name="Zhong Y."/>
            <person name="Wu W."/>
            <person name="Sun C."/>
            <person name="Zou P."/>
            <person name="Liu Y."/>
            <person name="Dai S."/>
            <person name="Zhou R."/>
        </authorList>
    </citation>
    <scope>NUCLEOTIDE SEQUENCE [LARGE SCALE GENOMIC DNA]</scope>
</reference>